<accession>A0A917ABV7</accession>
<keyword evidence="4" id="KW-0808">Transferase</keyword>
<feature type="transmembrane region" description="Helical" evidence="8">
    <location>
        <begin position="434"/>
        <end position="452"/>
    </location>
</feature>
<dbReference type="OrthoDB" id="7419894at2"/>
<evidence type="ECO:0000259" key="9">
    <source>
        <dbReference type="Pfam" id="PF13231"/>
    </source>
</evidence>
<gene>
    <name evidence="10" type="ORF">GCM10011517_04050</name>
</gene>
<feature type="transmembrane region" description="Helical" evidence="8">
    <location>
        <begin position="12"/>
        <end position="32"/>
    </location>
</feature>
<feature type="transmembrane region" description="Helical" evidence="8">
    <location>
        <begin position="350"/>
        <end position="369"/>
    </location>
</feature>
<dbReference type="PANTHER" id="PTHR33908">
    <property type="entry name" value="MANNOSYLTRANSFERASE YKCB-RELATED"/>
    <property type="match status" value="1"/>
</dbReference>
<evidence type="ECO:0000256" key="1">
    <source>
        <dbReference type="ARBA" id="ARBA00004651"/>
    </source>
</evidence>
<dbReference type="AlphaFoldDB" id="A0A917ABV7"/>
<feature type="transmembrane region" description="Helical" evidence="8">
    <location>
        <begin position="287"/>
        <end position="310"/>
    </location>
</feature>
<dbReference type="GO" id="GO:0016763">
    <property type="term" value="F:pentosyltransferase activity"/>
    <property type="evidence" value="ECO:0007669"/>
    <property type="project" value="TreeGrafter"/>
</dbReference>
<evidence type="ECO:0000256" key="4">
    <source>
        <dbReference type="ARBA" id="ARBA00022679"/>
    </source>
</evidence>
<dbReference type="PANTHER" id="PTHR33908:SF11">
    <property type="entry name" value="MEMBRANE PROTEIN"/>
    <property type="match status" value="1"/>
</dbReference>
<dbReference type="Pfam" id="PF13231">
    <property type="entry name" value="PMT_2"/>
    <property type="match status" value="1"/>
</dbReference>
<comment type="caution">
    <text evidence="10">The sequence shown here is derived from an EMBL/GenBank/DDBJ whole genome shotgun (WGS) entry which is preliminary data.</text>
</comment>
<evidence type="ECO:0000256" key="8">
    <source>
        <dbReference type="SAM" id="Phobius"/>
    </source>
</evidence>
<comment type="subcellular location">
    <subcellularLocation>
        <location evidence="1">Cell membrane</location>
        <topology evidence="1">Multi-pass membrane protein</topology>
    </subcellularLocation>
</comment>
<dbReference type="InterPro" id="IPR050297">
    <property type="entry name" value="LipidA_mod_glycosyltrf_83"/>
</dbReference>
<name>A0A917ABV7_9RHOB</name>
<feature type="transmembrane region" description="Helical" evidence="8">
    <location>
        <begin position="184"/>
        <end position="210"/>
    </location>
</feature>
<evidence type="ECO:0000313" key="10">
    <source>
        <dbReference type="EMBL" id="GGE39537.1"/>
    </source>
</evidence>
<feature type="transmembrane region" description="Helical" evidence="8">
    <location>
        <begin position="129"/>
        <end position="147"/>
    </location>
</feature>
<keyword evidence="7 8" id="KW-0472">Membrane</keyword>
<keyword evidence="2" id="KW-1003">Cell membrane</keyword>
<keyword evidence="3" id="KW-0328">Glycosyltransferase</keyword>
<keyword evidence="6 8" id="KW-1133">Transmembrane helix</keyword>
<feature type="domain" description="Glycosyltransferase RgtA/B/C/D-like" evidence="9">
    <location>
        <begin position="100"/>
        <end position="217"/>
    </location>
</feature>
<evidence type="ECO:0000256" key="7">
    <source>
        <dbReference type="ARBA" id="ARBA00023136"/>
    </source>
</evidence>
<evidence type="ECO:0000313" key="11">
    <source>
        <dbReference type="Proteomes" id="UP000606730"/>
    </source>
</evidence>
<evidence type="ECO:0000256" key="3">
    <source>
        <dbReference type="ARBA" id="ARBA00022676"/>
    </source>
</evidence>
<organism evidence="10 11">
    <name type="scientific">Actibacterium pelagium</name>
    <dbReference type="NCBI Taxonomy" id="2029103"/>
    <lineage>
        <taxon>Bacteria</taxon>
        <taxon>Pseudomonadati</taxon>
        <taxon>Pseudomonadota</taxon>
        <taxon>Alphaproteobacteria</taxon>
        <taxon>Rhodobacterales</taxon>
        <taxon>Roseobacteraceae</taxon>
        <taxon>Actibacterium</taxon>
    </lineage>
</organism>
<evidence type="ECO:0000256" key="5">
    <source>
        <dbReference type="ARBA" id="ARBA00022692"/>
    </source>
</evidence>
<dbReference type="GO" id="GO:0005886">
    <property type="term" value="C:plasma membrane"/>
    <property type="evidence" value="ECO:0007669"/>
    <property type="project" value="UniProtKB-SubCell"/>
</dbReference>
<dbReference type="EMBL" id="BMKN01000001">
    <property type="protein sequence ID" value="GGE39537.1"/>
    <property type="molecule type" value="Genomic_DNA"/>
</dbReference>
<feature type="transmembrane region" description="Helical" evidence="8">
    <location>
        <begin position="258"/>
        <end position="281"/>
    </location>
</feature>
<feature type="transmembrane region" description="Helical" evidence="8">
    <location>
        <begin position="375"/>
        <end position="392"/>
    </location>
</feature>
<dbReference type="Proteomes" id="UP000606730">
    <property type="component" value="Unassembled WGS sequence"/>
</dbReference>
<feature type="transmembrane region" description="Helical" evidence="8">
    <location>
        <begin position="93"/>
        <end position="117"/>
    </location>
</feature>
<dbReference type="RefSeq" id="WP_095596669.1">
    <property type="nucleotide sequence ID" value="NZ_BMKN01000001.1"/>
</dbReference>
<dbReference type="GO" id="GO:0009103">
    <property type="term" value="P:lipopolysaccharide biosynthetic process"/>
    <property type="evidence" value="ECO:0007669"/>
    <property type="project" value="UniProtKB-ARBA"/>
</dbReference>
<dbReference type="InterPro" id="IPR038731">
    <property type="entry name" value="RgtA/B/C-like"/>
</dbReference>
<evidence type="ECO:0000256" key="2">
    <source>
        <dbReference type="ARBA" id="ARBA00022475"/>
    </source>
</evidence>
<feature type="transmembrane region" description="Helical" evidence="8">
    <location>
        <begin position="404"/>
        <end position="422"/>
    </location>
</feature>
<keyword evidence="11" id="KW-1185">Reference proteome</keyword>
<sequence length="617" mass="66079">MKEALTRSGLGITAGLGLLIVVASFFVSAGNWNIDEVIYFLGADALAARGSFIVENGYETYEHPNLRILFLVAGPNGLAPQYPIGTAVLGAPFLALMGLRGLVVLSAISAAISLLLTYRIAKQLFSSDAVALTSVLILFACSFYLEFAFGTGAHALSVLAVLAALTFAIQAVQNSQNWPALFSGLILGLGVLIRLDVILLLPAIGFYVLLFSARPVSHIALGALGLVPSLVAGSVANHFKFGTWNPLSYGQSGGGTDIAGHIPAIIVVIVALLICIGLRHVTWRPAYRWGVLAAFAGLIALGLIGISPLARLIEGLYLLLIDIRGINDTRQGMEPLQDGVRIFFGQEKKALAQSLPWLGLLAVLLMQPWRQNRAPYLLILVAAGIWVLPFALRSWHGGFGTNMRYFLPMVPLLCILFASLFIQLVTDSNTPNRALRMGVLGGILVTTSWALLHPNGYASAGQQLSHWVFLSVIGLVLASVAIPKVKQVLAVTTCFALGVGLTNSGLRDLTLSQQHRAKNAAYGEVLSQLPRPNAFVSSFAPLSFQSRREDGLILAPTTLHDVVDPAFMETLLQDGYHLYVSAPDMDAFLASHPQFRLADTQPEFPDPDMAELVLSGG</sequence>
<reference evidence="10" key="2">
    <citation type="submission" date="2020-09" db="EMBL/GenBank/DDBJ databases">
        <authorList>
            <person name="Sun Q."/>
            <person name="Zhou Y."/>
        </authorList>
    </citation>
    <scope>NUCLEOTIDE SEQUENCE</scope>
    <source>
        <strain evidence="10">CGMCC 1.16012</strain>
    </source>
</reference>
<protein>
    <recommendedName>
        <fullName evidence="9">Glycosyltransferase RgtA/B/C/D-like domain-containing protein</fullName>
    </recommendedName>
</protein>
<evidence type="ECO:0000256" key="6">
    <source>
        <dbReference type="ARBA" id="ARBA00022989"/>
    </source>
</evidence>
<feature type="transmembrane region" description="Helical" evidence="8">
    <location>
        <begin position="216"/>
        <end position="237"/>
    </location>
</feature>
<reference evidence="10" key="1">
    <citation type="journal article" date="2014" name="Int. J. Syst. Evol. Microbiol.">
        <title>Complete genome sequence of Corynebacterium casei LMG S-19264T (=DSM 44701T), isolated from a smear-ripened cheese.</title>
        <authorList>
            <consortium name="US DOE Joint Genome Institute (JGI-PGF)"/>
            <person name="Walter F."/>
            <person name="Albersmeier A."/>
            <person name="Kalinowski J."/>
            <person name="Ruckert C."/>
        </authorList>
    </citation>
    <scope>NUCLEOTIDE SEQUENCE</scope>
    <source>
        <strain evidence="10">CGMCC 1.16012</strain>
    </source>
</reference>
<proteinExistence type="predicted"/>
<keyword evidence="5 8" id="KW-0812">Transmembrane</keyword>
<feature type="transmembrane region" description="Helical" evidence="8">
    <location>
        <begin position="153"/>
        <end position="172"/>
    </location>
</feature>
<feature type="transmembrane region" description="Helical" evidence="8">
    <location>
        <begin position="464"/>
        <end position="482"/>
    </location>
</feature>